<dbReference type="PRINTS" id="PR00657">
    <property type="entry name" value="CCCHEMOKINER"/>
</dbReference>
<evidence type="ECO:0000256" key="2">
    <source>
        <dbReference type="ARBA" id="ARBA00022475"/>
    </source>
</evidence>
<dbReference type="GO" id="GO:0009897">
    <property type="term" value="C:external side of plasma membrane"/>
    <property type="evidence" value="ECO:0007669"/>
    <property type="project" value="TreeGrafter"/>
</dbReference>
<dbReference type="Proteomes" id="UP000694892">
    <property type="component" value="Chromosome 7S"/>
</dbReference>
<dbReference type="InterPro" id="IPR017452">
    <property type="entry name" value="GPCR_Rhodpsn_7TM"/>
</dbReference>
<evidence type="ECO:0000256" key="4">
    <source>
        <dbReference type="ARBA" id="ARBA00022989"/>
    </source>
</evidence>
<protein>
    <recommendedName>
        <fullName evidence="11">G-protein coupled receptors family 1 profile domain-containing protein</fullName>
    </recommendedName>
</protein>
<feature type="transmembrane region" description="Helical" evidence="10">
    <location>
        <begin position="102"/>
        <end position="131"/>
    </location>
</feature>
<feature type="transmembrane region" description="Helical" evidence="10">
    <location>
        <begin position="245"/>
        <end position="267"/>
    </location>
</feature>
<evidence type="ECO:0000256" key="7">
    <source>
        <dbReference type="ARBA" id="ARBA00023170"/>
    </source>
</evidence>
<dbReference type="OMA" id="RSTCHAQ"/>
<comment type="subcellular location">
    <subcellularLocation>
        <location evidence="1">Cell membrane</location>
        <topology evidence="1">Multi-pass membrane protein</topology>
    </subcellularLocation>
</comment>
<dbReference type="PROSITE" id="PS00237">
    <property type="entry name" value="G_PROTEIN_RECEP_F1_1"/>
    <property type="match status" value="1"/>
</dbReference>
<keyword evidence="2" id="KW-1003">Cell membrane</keyword>
<evidence type="ECO:0000256" key="8">
    <source>
        <dbReference type="ARBA" id="ARBA00023224"/>
    </source>
</evidence>
<reference evidence="13" key="1">
    <citation type="journal article" date="2016" name="Nature">
        <title>Genome evolution in the allotetraploid frog Xenopus laevis.</title>
        <authorList>
            <person name="Session A.M."/>
            <person name="Uno Y."/>
            <person name="Kwon T."/>
            <person name="Chapman J.A."/>
            <person name="Toyoda A."/>
            <person name="Takahashi S."/>
            <person name="Fukui A."/>
            <person name="Hikosaka A."/>
            <person name="Suzuki A."/>
            <person name="Kondo M."/>
            <person name="van Heeringen S.J."/>
            <person name="Quigley I."/>
            <person name="Heinz S."/>
            <person name="Ogino H."/>
            <person name="Ochi H."/>
            <person name="Hellsten U."/>
            <person name="Lyons J.B."/>
            <person name="Simakov O."/>
            <person name="Putnam N."/>
            <person name="Stites J."/>
            <person name="Kuroki Y."/>
            <person name="Tanaka T."/>
            <person name="Michiue T."/>
            <person name="Watanabe M."/>
            <person name="Bogdanovic O."/>
            <person name="Lister R."/>
            <person name="Georgiou G."/>
            <person name="Paranjpe S.S."/>
            <person name="van Kruijsbergen I."/>
            <person name="Shu S."/>
            <person name="Carlson J."/>
            <person name="Kinoshita T."/>
            <person name="Ohta Y."/>
            <person name="Mawaribuchi S."/>
            <person name="Jenkins J."/>
            <person name="Grimwood J."/>
            <person name="Schmutz J."/>
            <person name="Mitros T."/>
            <person name="Mozaffari S.V."/>
            <person name="Suzuki Y."/>
            <person name="Haramoto Y."/>
            <person name="Yamamoto T.S."/>
            <person name="Takagi C."/>
            <person name="Heald R."/>
            <person name="Miller K."/>
            <person name="Haudenschild C."/>
            <person name="Kitzman J."/>
            <person name="Nakayama T."/>
            <person name="Izutsu Y."/>
            <person name="Robert J."/>
            <person name="Fortriede J."/>
            <person name="Burns K."/>
            <person name="Lotay V."/>
            <person name="Karimi K."/>
            <person name="Yasuoka Y."/>
            <person name="Dichmann D.S."/>
            <person name="Flajnik M.F."/>
            <person name="Houston D.W."/>
            <person name="Shendure J."/>
            <person name="DuPasquier L."/>
            <person name="Vize P.D."/>
            <person name="Zorn A.M."/>
            <person name="Ito M."/>
            <person name="Marcotte E.M."/>
            <person name="Wallingford J.B."/>
            <person name="Ito Y."/>
            <person name="Asashima M."/>
            <person name="Ueno N."/>
            <person name="Matsuda Y."/>
            <person name="Veenstra G.J."/>
            <person name="Fujiyama A."/>
            <person name="Harland R.M."/>
            <person name="Taira M."/>
            <person name="Rokhsar D.S."/>
        </authorList>
    </citation>
    <scope>NUCLEOTIDE SEQUENCE [LARGE SCALE GENOMIC DNA]</scope>
    <source>
        <strain evidence="13">J</strain>
    </source>
</reference>
<keyword evidence="6 10" id="KW-0472">Membrane</keyword>
<evidence type="ECO:0000256" key="3">
    <source>
        <dbReference type="ARBA" id="ARBA00022692"/>
    </source>
</evidence>
<evidence type="ECO:0000256" key="6">
    <source>
        <dbReference type="ARBA" id="ARBA00023136"/>
    </source>
</evidence>
<dbReference type="CDD" id="cd14984">
    <property type="entry name" value="7tmA_Chemokine_R"/>
    <property type="match status" value="1"/>
</dbReference>
<dbReference type="AlphaFoldDB" id="A0A974CD76"/>
<evidence type="ECO:0000256" key="1">
    <source>
        <dbReference type="ARBA" id="ARBA00004651"/>
    </source>
</evidence>
<evidence type="ECO:0000256" key="10">
    <source>
        <dbReference type="SAM" id="Phobius"/>
    </source>
</evidence>
<proteinExistence type="inferred from homology"/>
<dbReference type="OrthoDB" id="8576531at2759"/>
<dbReference type="FunFam" id="1.20.1070.10:FF:000477">
    <property type="entry name" value="Chemokine (C-X-C motif) receptor 3, tandem duplicate 2"/>
    <property type="match status" value="1"/>
</dbReference>
<dbReference type="SUPFAM" id="SSF81321">
    <property type="entry name" value="Family A G protein-coupled receptor-like"/>
    <property type="match status" value="1"/>
</dbReference>
<dbReference type="PANTHER" id="PTHR10489">
    <property type="entry name" value="CELL ADHESION MOLECULE"/>
    <property type="match status" value="1"/>
</dbReference>
<gene>
    <name evidence="12" type="ORF">XELAEV_18037766mg</name>
</gene>
<dbReference type="EMBL" id="CM004479">
    <property type="protein sequence ID" value="OCT70841.1"/>
    <property type="molecule type" value="Genomic_DNA"/>
</dbReference>
<dbReference type="InterPro" id="IPR050119">
    <property type="entry name" value="CCR1-9-like"/>
</dbReference>
<evidence type="ECO:0000256" key="9">
    <source>
        <dbReference type="RuleBase" id="RU000688"/>
    </source>
</evidence>
<organism evidence="12 13">
    <name type="scientific">Xenopus laevis</name>
    <name type="common">African clawed frog</name>
    <dbReference type="NCBI Taxonomy" id="8355"/>
    <lineage>
        <taxon>Eukaryota</taxon>
        <taxon>Metazoa</taxon>
        <taxon>Chordata</taxon>
        <taxon>Craniata</taxon>
        <taxon>Vertebrata</taxon>
        <taxon>Euteleostomi</taxon>
        <taxon>Amphibia</taxon>
        <taxon>Batrachia</taxon>
        <taxon>Anura</taxon>
        <taxon>Pipoidea</taxon>
        <taxon>Pipidae</taxon>
        <taxon>Xenopodinae</taxon>
        <taxon>Xenopus</taxon>
        <taxon>Xenopus</taxon>
    </lineage>
</organism>
<keyword evidence="4 10" id="KW-1133">Transmembrane helix</keyword>
<dbReference type="PANTHER" id="PTHR10489:SF947">
    <property type="entry name" value="C-X-C CHEMOKINE RECEPTOR TYPE 3-2"/>
    <property type="match status" value="1"/>
</dbReference>
<feature type="transmembrane region" description="Helical" evidence="10">
    <location>
        <begin position="207"/>
        <end position="225"/>
    </location>
</feature>
<dbReference type="GO" id="GO:0019957">
    <property type="term" value="F:C-C chemokine binding"/>
    <property type="evidence" value="ECO:0007669"/>
    <property type="project" value="TreeGrafter"/>
</dbReference>
<name>A0A974CD76_XENLA</name>
<keyword evidence="7 9" id="KW-0675">Receptor</keyword>
<sequence length="355" mass="40311">MAEGQEQDHTDDYGTYTGLPDIPAGAAPCDYHETSRFNQWFIPATFLLVFLLGLIGNGLVLYVLKSRRCSWHLSDHYLFHLTLSDLLLGLTLPFWATQYAYGWIFGSIPCKLVGALFSINMYSSIFFLACIGLNRYFAIVHAVELHRKQRPIHTFLICALVWGTSCLLSLQEFYFRDVDFVKQSKAHSCHYNFNPETADTWRTTIRFINLGLGFLLPLALMFFFYCRIFCTLRKSRHGHSYRSQVVIVVLLFVFVLCWGPYNIFLLIDSLQRLGVIGPSCSLFKQLDIGLTITETLGLSHVCLNPFVYAFVGVKFKGELSRLSKRVSGKLTSSGVTGSKDESGVIETNNSYTRVF</sequence>
<dbReference type="GO" id="GO:0006955">
    <property type="term" value="P:immune response"/>
    <property type="evidence" value="ECO:0007669"/>
    <property type="project" value="TreeGrafter"/>
</dbReference>
<evidence type="ECO:0000259" key="11">
    <source>
        <dbReference type="PROSITE" id="PS50262"/>
    </source>
</evidence>
<evidence type="ECO:0000256" key="5">
    <source>
        <dbReference type="ARBA" id="ARBA00023040"/>
    </source>
</evidence>
<dbReference type="KEGG" id="xla:101243548"/>
<evidence type="ECO:0000313" key="12">
    <source>
        <dbReference type="EMBL" id="OCT70841.1"/>
    </source>
</evidence>
<keyword evidence="5 9" id="KW-0297">G-protein coupled receptor</keyword>
<dbReference type="PRINTS" id="PR00237">
    <property type="entry name" value="GPCRRHODOPSN"/>
</dbReference>
<accession>A0A974CD76</accession>
<dbReference type="PROSITE" id="PS50262">
    <property type="entry name" value="G_PROTEIN_RECEP_F1_2"/>
    <property type="match status" value="1"/>
</dbReference>
<dbReference type="GO" id="GO:0060326">
    <property type="term" value="P:cell chemotaxis"/>
    <property type="evidence" value="ECO:0007669"/>
    <property type="project" value="TreeGrafter"/>
</dbReference>
<comment type="similarity">
    <text evidence="9">Belongs to the G-protein coupled receptor 1 family.</text>
</comment>
<evidence type="ECO:0000313" key="13">
    <source>
        <dbReference type="Proteomes" id="UP000694892"/>
    </source>
</evidence>
<feature type="transmembrane region" description="Helical" evidence="10">
    <location>
        <begin position="40"/>
        <end position="64"/>
    </location>
</feature>
<keyword evidence="8 9" id="KW-0807">Transducer</keyword>
<feature type="transmembrane region" description="Helical" evidence="10">
    <location>
        <begin position="152"/>
        <end position="170"/>
    </location>
</feature>
<feature type="transmembrane region" description="Helical" evidence="10">
    <location>
        <begin position="76"/>
        <end position="96"/>
    </location>
</feature>
<keyword evidence="3 9" id="KW-0812">Transmembrane</keyword>
<dbReference type="GO" id="GO:0019722">
    <property type="term" value="P:calcium-mediated signaling"/>
    <property type="evidence" value="ECO:0007669"/>
    <property type="project" value="TreeGrafter"/>
</dbReference>
<feature type="domain" description="G-protein coupled receptors family 1 profile" evidence="11">
    <location>
        <begin position="56"/>
        <end position="308"/>
    </location>
</feature>
<dbReference type="InterPro" id="IPR000276">
    <property type="entry name" value="GPCR_Rhodpsn"/>
</dbReference>
<dbReference type="InterPro" id="IPR000355">
    <property type="entry name" value="Chemokine_rcpt"/>
</dbReference>
<dbReference type="Gene3D" id="1.20.1070.10">
    <property type="entry name" value="Rhodopsin 7-helix transmembrane proteins"/>
    <property type="match status" value="1"/>
</dbReference>
<dbReference type="Pfam" id="PF00001">
    <property type="entry name" value="7tm_1"/>
    <property type="match status" value="1"/>
</dbReference>
<dbReference type="GO" id="GO:0007204">
    <property type="term" value="P:positive regulation of cytosolic calcium ion concentration"/>
    <property type="evidence" value="ECO:0007669"/>
    <property type="project" value="TreeGrafter"/>
</dbReference>
<dbReference type="GO" id="GO:0016493">
    <property type="term" value="F:C-C chemokine receptor activity"/>
    <property type="evidence" value="ECO:0007669"/>
    <property type="project" value="TreeGrafter"/>
</dbReference>